<dbReference type="Gene3D" id="3.40.50.720">
    <property type="entry name" value="NAD(P)-binding Rossmann-like Domain"/>
    <property type="match status" value="1"/>
</dbReference>
<comment type="similarity">
    <text evidence="1 3">Belongs to the short-chain dehydrogenases/reductases (SDR) family.</text>
</comment>
<dbReference type="EMBL" id="PDUD01000047">
    <property type="protein sequence ID" value="PHN01911.1"/>
    <property type="molecule type" value="Genomic_DNA"/>
</dbReference>
<dbReference type="GO" id="GO:0016491">
    <property type="term" value="F:oxidoreductase activity"/>
    <property type="evidence" value="ECO:0007669"/>
    <property type="project" value="UniProtKB-KW"/>
</dbReference>
<dbReference type="Proteomes" id="UP000223913">
    <property type="component" value="Unassembled WGS sequence"/>
</dbReference>
<evidence type="ECO:0000256" key="2">
    <source>
        <dbReference type="ARBA" id="ARBA00023002"/>
    </source>
</evidence>
<feature type="domain" description="Ketoreductase" evidence="4">
    <location>
        <begin position="6"/>
        <end position="192"/>
    </location>
</feature>
<proteinExistence type="inferred from homology"/>
<dbReference type="InterPro" id="IPR020904">
    <property type="entry name" value="Sc_DH/Rdtase_CS"/>
</dbReference>
<dbReference type="PRINTS" id="PR00080">
    <property type="entry name" value="SDRFAMILY"/>
</dbReference>
<dbReference type="AlphaFoldDB" id="A0A2D0N061"/>
<gene>
    <name evidence="5" type="ORF">CRP01_34525</name>
</gene>
<evidence type="ECO:0000256" key="1">
    <source>
        <dbReference type="ARBA" id="ARBA00006484"/>
    </source>
</evidence>
<accession>A0A2D0N061</accession>
<dbReference type="PANTHER" id="PTHR43658:SF8">
    <property type="entry name" value="17-BETA-HYDROXYSTEROID DEHYDROGENASE 14-RELATED"/>
    <property type="match status" value="1"/>
</dbReference>
<name>A0A2D0N061_FLAN2</name>
<dbReference type="RefSeq" id="WP_099154645.1">
    <property type="nucleotide sequence ID" value="NZ_PDUD01000047.1"/>
</dbReference>
<sequence length="255" mass="26935">MEIKNKTFLISGGGSGLGLATAQMLAQYGARVAVLDIRLPADSELNAGQESMVLPLQADVRREEQIEAALDKTVATFGPIHGLISCAGIGPAARTLGREGVHSLELFQKVIDTNLVGTFNLIRLTANRMQENAPEADGERGTIIMTASVAAYEGQIGQAAYAASKGGLVSMTLPLARELARIGIRVNTIAPGIFETPLLANLPDEARASLGAQVPFPSRLGQAEEFAALARHIIENRMLNGTVIRLDGGIRMGPK</sequence>
<organism evidence="5 6">
    <name type="scientific">Flavilitoribacter nigricans (strain ATCC 23147 / DSM 23189 / NBRC 102662 / NCIMB 1420 / SS-2)</name>
    <name type="common">Lewinella nigricans</name>
    <dbReference type="NCBI Taxonomy" id="1122177"/>
    <lineage>
        <taxon>Bacteria</taxon>
        <taxon>Pseudomonadati</taxon>
        <taxon>Bacteroidota</taxon>
        <taxon>Saprospiria</taxon>
        <taxon>Saprospirales</taxon>
        <taxon>Lewinellaceae</taxon>
        <taxon>Flavilitoribacter</taxon>
    </lineage>
</organism>
<keyword evidence="2" id="KW-0560">Oxidoreductase</keyword>
<evidence type="ECO:0000259" key="4">
    <source>
        <dbReference type="SMART" id="SM00822"/>
    </source>
</evidence>
<comment type="caution">
    <text evidence="5">The sequence shown here is derived from an EMBL/GenBank/DDBJ whole genome shotgun (WGS) entry which is preliminary data.</text>
</comment>
<dbReference type="SUPFAM" id="SSF51735">
    <property type="entry name" value="NAD(P)-binding Rossmann-fold domains"/>
    <property type="match status" value="1"/>
</dbReference>
<dbReference type="PANTHER" id="PTHR43658">
    <property type="entry name" value="SHORT-CHAIN DEHYDROGENASE/REDUCTASE"/>
    <property type="match status" value="1"/>
</dbReference>
<dbReference type="PROSITE" id="PS00061">
    <property type="entry name" value="ADH_SHORT"/>
    <property type="match status" value="1"/>
</dbReference>
<dbReference type="FunFam" id="3.40.50.720:FF:000215">
    <property type="entry name" value="3-hydroxyacyl-CoA dehydrogenase type-2"/>
    <property type="match status" value="1"/>
</dbReference>
<dbReference type="PRINTS" id="PR00081">
    <property type="entry name" value="GDHRDH"/>
</dbReference>
<keyword evidence="6" id="KW-1185">Reference proteome</keyword>
<evidence type="ECO:0000256" key="3">
    <source>
        <dbReference type="RuleBase" id="RU000363"/>
    </source>
</evidence>
<dbReference type="OrthoDB" id="9788235at2"/>
<protein>
    <submittedName>
        <fullName evidence="5">3-hydroxyacyl-CoA dehydrogenase</fullName>
    </submittedName>
</protein>
<evidence type="ECO:0000313" key="5">
    <source>
        <dbReference type="EMBL" id="PHN01911.1"/>
    </source>
</evidence>
<reference evidence="5 6" key="1">
    <citation type="submission" date="2017-10" db="EMBL/GenBank/DDBJ databases">
        <title>The draft genome sequence of Lewinella nigricans NBRC 102662.</title>
        <authorList>
            <person name="Wang K."/>
        </authorList>
    </citation>
    <scope>NUCLEOTIDE SEQUENCE [LARGE SCALE GENOMIC DNA]</scope>
    <source>
        <strain evidence="5 6">NBRC 102662</strain>
    </source>
</reference>
<dbReference type="InterPro" id="IPR036291">
    <property type="entry name" value="NAD(P)-bd_dom_sf"/>
</dbReference>
<dbReference type="InterPro" id="IPR002347">
    <property type="entry name" value="SDR_fam"/>
</dbReference>
<evidence type="ECO:0000313" key="6">
    <source>
        <dbReference type="Proteomes" id="UP000223913"/>
    </source>
</evidence>
<dbReference type="SMART" id="SM00822">
    <property type="entry name" value="PKS_KR"/>
    <property type="match status" value="1"/>
</dbReference>
<dbReference type="Pfam" id="PF00106">
    <property type="entry name" value="adh_short"/>
    <property type="match status" value="1"/>
</dbReference>
<dbReference type="InterPro" id="IPR057326">
    <property type="entry name" value="KR_dom"/>
</dbReference>